<evidence type="ECO:0008006" key="3">
    <source>
        <dbReference type="Google" id="ProtNLM"/>
    </source>
</evidence>
<dbReference type="Proteomes" id="UP001213646">
    <property type="component" value="Unassembled WGS sequence"/>
</dbReference>
<dbReference type="EMBL" id="JAQPYX010000051">
    <property type="protein sequence ID" value="MDC7149004.1"/>
    <property type="molecule type" value="Genomic_DNA"/>
</dbReference>
<reference evidence="1" key="1">
    <citation type="submission" date="2023-01" db="EMBL/GenBank/DDBJ databases">
        <title>Exploring GABA producing Bacteroides strains toward improving mental health.</title>
        <authorList>
            <person name="Yousuf B."/>
            <person name="Bouhlel N.E."/>
            <person name="Mottawea W."/>
            <person name="Hammami R."/>
        </authorList>
    </citation>
    <scope>NUCLEOTIDE SEQUENCE</scope>
    <source>
        <strain evidence="1">UO.H1047</strain>
    </source>
</reference>
<dbReference type="AlphaFoldDB" id="A0AAW6I1Y2"/>
<dbReference type="Gene3D" id="3.90.550.10">
    <property type="entry name" value="Spore Coat Polysaccharide Biosynthesis Protein SpsA, Chain A"/>
    <property type="match status" value="1"/>
</dbReference>
<evidence type="ECO:0000313" key="1">
    <source>
        <dbReference type="EMBL" id="MDC7149004.1"/>
    </source>
</evidence>
<organism evidence="1 2">
    <name type="scientific">Parabacteroides johnsonii</name>
    <dbReference type="NCBI Taxonomy" id="387661"/>
    <lineage>
        <taxon>Bacteria</taxon>
        <taxon>Pseudomonadati</taxon>
        <taxon>Bacteroidota</taxon>
        <taxon>Bacteroidia</taxon>
        <taxon>Bacteroidales</taxon>
        <taxon>Tannerellaceae</taxon>
        <taxon>Parabacteroides</taxon>
    </lineage>
</organism>
<sequence>MKILAVIVLYNPDCEDVYSNIMSYIQAIDKLIIWNNSDNIELKSFGKFSEKIIRMGSGKNMGLGYVYNQAAKYAMTNGYTHLMTMDQDSFFEKGSMLNYVTVVNDSEYLNTAIFSPNYKTIHGLSFPISNELTELEAAQSSGSIIPIDLYSKVGTFRSSFFIYGIDHAFCYEVRNKGGKVLAVHSVVLNHTPGNQRKKRKFLWKAVWPNEYSSMSTYYLIRNELILFSEYSEKKKVIFDFVYYYIFKRLIFIALYEDEKMKKMYAVFLGIIHGLLRKEGVYKNV</sequence>
<accession>A0AAW6I1Y2</accession>
<evidence type="ECO:0000313" key="2">
    <source>
        <dbReference type="Proteomes" id="UP001213646"/>
    </source>
</evidence>
<proteinExistence type="predicted"/>
<dbReference type="InterPro" id="IPR029044">
    <property type="entry name" value="Nucleotide-diphossugar_trans"/>
</dbReference>
<gene>
    <name evidence="1" type="ORF">PQG89_06100</name>
</gene>
<protein>
    <recommendedName>
        <fullName evidence="3">Glycosyltransferase 2-like domain-containing protein</fullName>
    </recommendedName>
</protein>
<name>A0AAW6I1Y2_9BACT</name>
<comment type="caution">
    <text evidence="1">The sequence shown here is derived from an EMBL/GenBank/DDBJ whole genome shotgun (WGS) entry which is preliminary data.</text>
</comment>
<dbReference type="RefSeq" id="WP_272696503.1">
    <property type="nucleotide sequence ID" value="NZ_CAOJXY010000015.1"/>
</dbReference>
<dbReference type="SUPFAM" id="SSF53448">
    <property type="entry name" value="Nucleotide-diphospho-sugar transferases"/>
    <property type="match status" value="1"/>
</dbReference>